<evidence type="ECO:0000256" key="8">
    <source>
        <dbReference type="ARBA" id="ARBA00023015"/>
    </source>
</evidence>
<evidence type="ECO:0000256" key="20">
    <source>
        <dbReference type="SAM" id="MobiDB-lite"/>
    </source>
</evidence>
<dbReference type="InterPro" id="IPR016163">
    <property type="entry name" value="Ald_DH_C"/>
</dbReference>
<evidence type="ECO:0000256" key="17">
    <source>
        <dbReference type="ARBA" id="ARBA00060911"/>
    </source>
</evidence>
<evidence type="ECO:0000256" key="3">
    <source>
        <dbReference type="ARBA" id="ARBA00004786"/>
    </source>
</evidence>
<dbReference type="AlphaFoldDB" id="A0A9E5T4S9"/>
<evidence type="ECO:0000256" key="13">
    <source>
        <dbReference type="ARBA" id="ARBA00023268"/>
    </source>
</evidence>
<accession>A0A9E5T4S9</accession>
<evidence type="ECO:0000256" key="2">
    <source>
        <dbReference type="ARBA" id="ARBA00004739"/>
    </source>
</evidence>
<dbReference type="EMBL" id="JAAONZ010000027">
    <property type="protein sequence ID" value="NHO68282.1"/>
    <property type="molecule type" value="Genomic_DNA"/>
</dbReference>
<evidence type="ECO:0000313" key="24">
    <source>
        <dbReference type="EMBL" id="NHO68282.1"/>
    </source>
</evidence>
<dbReference type="GO" id="GO:0010133">
    <property type="term" value="P:L-proline catabolic process to L-glutamate"/>
    <property type="evidence" value="ECO:0007669"/>
    <property type="project" value="UniProtKB-UniRule"/>
</dbReference>
<dbReference type="Proteomes" id="UP000787472">
    <property type="component" value="Unassembled WGS sequence"/>
</dbReference>
<evidence type="ECO:0000256" key="16">
    <source>
        <dbReference type="ARBA" id="ARBA00060889"/>
    </source>
</evidence>
<feature type="domain" description="Aldehyde dehydrogenase" evidence="21">
    <location>
        <begin position="580"/>
        <end position="1020"/>
    </location>
</feature>
<evidence type="ECO:0000259" key="23">
    <source>
        <dbReference type="Pfam" id="PF14850"/>
    </source>
</evidence>
<keyword evidence="10 18" id="KW-0642">Proline metabolism</keyword>
<dbReference type="InterPro" id="IPR050485">
    <property type="entry name" value="Proline_metab_enzyme"/>
</dbReference>
<dbReference type="InterPro" id="IPR016161">
    <property type="entry name" value="Ald_DH/histidinol_DH"/>
</dbReference>
<keyword evidence="6 18" id="KW-0274">FAD</keyword>
<comment type="pathway">
    <text evidence="2 18">Amino-acid degradation; L-proline degradation into L-glutamate; L-glutamate from L-proline: step 1/2.</text>
</comment>
<keyword evidence="13" id="KW-0511">Multifunctional enzyme</keyword>
<dbReference type="NCBIfam" id="TIGR01238">
    <property type="entry name" value="D1pyr5carbox3"/>
    <property type="match status" value="1"/>
</dbReference>
<keyword evidence="25" id="KW-1185">Reference proteome</keyword>
<comment type="similarity">
    <text evidence="16 18">In the N-terminal section; belongs to the proline dehydrogenase family.</text>
</comment>
<dbReference type="FunFam" id="3.40.309.10:FF:000005">
    <property type="entry name" value="1-pyrroline-5-carboxylate dehydrogenase 1"/>
    <property type="match status" value="1"/>
</dbReference>
<dbReference type="Pfam" id="PF14850">
    <property type="entry name" value="Pro_dh-DNA_bdg"/>
    <property type="match status" value="1"/>
</dbReference>
<dbReference type="EC" id="1.2.1.88" evidence="18"/>
<evidence type="ECO:0000256" key="9">
    <source>
        <dbReference type="ARBA" id="ARBA00023027"/>
    </source>
</evidence>
<proteinExistence type="inferred from homology"/>
<feature type="active site" evidence="19">
    <location>
        <position position="833"/>
    </location>
</feature>
<dbReference type="InterPro" id="IPR005933">
    <property type="entry name" value="PutA_C"/>
</dbReference>
<comment type="similarity">
    <text evidence="17 18">In the C-terminal section; belongs to the aldehyde dehydrogenase family.</text>
</comment>
<dbReference type="PROSITE" id="PS00070">
    <property type="entry name" value="ALDEHYDE_DEHYDR_CYS"/>
    <property type="match status" value="1"/>
</dbReference>
<dbReference type="InterPro" id="IPR029041">
    <property type="entry name" value="FAD-linked_oxidoreductase-like"/>
</dbReference>
<evidence type="ECO:0000259" key="21">
    <source>
        <dbReference type="Pfam" id="PF00171"/>
    </source>
</evidence>
<evidence type="ECO:0000256" key="4">
    <source>
        <dbReference type="ARBA" id="ARBA00022491"/>
    </source>
</evidence>
<dbReference type="InterPro" id="IPR024089">
    <property type="entry name" value="PRODH_PutA_dom_I/II"/>
</dbReference>
<dbReference type="Gene3D" id="3.40.309.10">
    <property type="entry name" value="Aldehyde Dehydrogenase, Chain A, domain 2"/>
    <property type="match status" value="1"/>
</dbReference>
<dbReference type="FunFam" id="3.20.20.220:FF:000004">
    <property type="entry name" value="Bifunctional protein PutA"/>
    <property type="match status" value="1"/>
</dbReference>
<dbReference type="InterPro" id="IPR016162">
    <property type="entry name" value="Ald_DH_N"/>
</dbReference>
<dbReference type="InterPro" id="IPR025703">
    <property type="entry name" value="Bifunct_PutA"/>
</dbReference>
<feature type="region of interest" description="Disordered" evidence="20">
    <location>
        <begin position="1258"/>
        <end position="1280"/>
    </location>
</feature>
<keyword evidence="4 18" id="KW-0678">Repressor</keyword>
<protein>
    <recommendedName>
        <fullName evidence="18">Bifunctional protein PutA</fullName>
    </recommendedName>
    <domain>
        <recommendedName>
            <fullName evidence="18">Proline dehydrogenase</fullName>
            <ecNumber evidence="18">1.5.5.2</ecNumber>
        </recommendedName>
        <alternativeName>
            <fullName evidence="18">Proline oxidase</fullName>
        </alternativeName>
    </domain>
    <domain>
        <recommendedName>
            <fullName evidence="18">Delta-1-pyrroline-5-carboxylate dehydrogenase</fullName>
            <shortName evidence="18">P5C dehydrogenase</shortName>
            <ecNumber evidence="18">1.2.1.88</ecNumber>
        </recommendedName>
        <alternativeName>
            <fullName evidence="18">L-glutamate gamma-semialdehyde dehydrogenase</fullName>
        </alternativeName>
    </domain>
</protein>
<keyword evidence="11 18" id="KW-0238">DNA-binding</keyword>
<name>A0A9E5T4S9_9GAMM</name>
<reference evidence="24" key="1">
    <citation type="submission" date="2020-03" db="EMBL/GenBank/DDBJ databases">
        <authorList>
            <person name="Guo F."/>
        </authorList>
    </citation>
    <scope>NUCLEOTIDE SEQUENCE</scope>
    <source>
        <strain evidence="24">JCM 30134</strain>
    </source>
</reference>
<dbReference type="NCBIfam" id="NF008869">
    <property type="entry name" value="PRK11904.1"/>
    <property type="match status" value="1"/>
</dbReference>
<feature type="compositionally biased region" description="Basic and acidic residues" evidence="20">
    <location>
        <begin position="1267"/>
        <end position="1280"/>
    </location>
</feature>
<feature type="domain" description="Proline dehydrogenase PutA" evidence="23">
    <location>
        <begin position="67"/>
        <end position="184"/>
    </location>
</feature>
<dbReference type="GO" id="GO:0003842">
    <property type="term" value="F:L-glutamate gamma-semialdehyde dehydrogenase activity"/>
    <property type="evidence" value="ECO:0007669"/>
    <property type="project" value="UniProtKB-UniRule"/>
</dbReference>
<feature type="domain" description="Proline dehydrogenase" evidence="22">
    <location>
        <begin position="194"/>
        <end position="490"/>
    </location>
</feature>
<keyword evidence="9 18" id="KW-0520">NAD</keyword>
<comment type="catalytic activity">
    <reaction evidence="15 18">
        <text>L-proline + a quinone = (S)-1-pyrroline-5-carboxylate + a quinol + H(+)</text>
        <dbReference type="Rhea" id="RHEA:23784"/>
        <dbReference type="ChEBI" id="CHEBI:15378"/>
        <dbReference type="ChEBI" id="CHEBI:17388"/>
        <dbReference type="ChEBI" id="CHEBI:24646"/>
        <dbReference type="ChEBI" id="CHEBI:60039"/>
        <dbReference type="ChEBI" id="CHEBI:132124"/>
        <dbReference type="EC" id="1.5.5.2"/>
    </reaction>
</comment>
<dbReference type="CDD" id="cd07125">
    <property type="entry name" value="ALDH_PutA-P5CDH"/>
    <property type="match status" value="1"/>
</dbReference>
<keyword evidence="12 18" id="KW-0804">Transcription</keyword>
<evidence type="ECO:0000256" key="12">
    <source>
        <dbReference type="ARBA" id="ARBA00023163"/>
    </source>
</evidence>
<dbReference type="SUPFAM" id="SSF81935">
    <property type="entry name" value="N-terminal domain of bifunctional PutA protein"/>
    <property type="match status" value="1"/>
</dbReference>
<evidence type="ECO:0000256" key="6">
    <source>
        <dbReference type="ARBA" id="ARBA00022827"/>
    </source>
</evidence>
<dbReference type="Pfam" id="PF01619">
    <property type="entry name" value="Pro_dh"/>
    <property type="match status" value="1"/>
</dbReference>
<dbReference type="GO" id="GO:0003700">
    <property type="term" value="F:DNA-binding transcription factor activity"/>
    <property type="evidence" value="ECO:0007669"/>
    <property type="project" value="InterPro"/>
</dbReference>
<dbReference type="InterPro" id="IPR002872">
    <property type="entry name" value="Proline_DH_dom"/>
</dbReference>
<evidence type="ECO:0000256" key="15">
    <source>
        <dbReference type="ARBA" id="ARBA00048779"/>
    </source>
</evidence>
<evidence type="ECO:0000256" key="11">
    <source>
        <dbReference type="ARBA" id="ARBA00023125"/>
    </source>
</evidence>
<dbReference type="Pfam" id="PF00171">
    <property type="entry name" value="Aldedh"/>
    <property type="match status" value="1"/>
</dbReference>
<keyword evidence="8 18" id="KW-0805">Transcription regulation</keyword>
<dbReference type="SUPFAM" id="SSF51730">
    <property type="entry name" value="FAD-linked oxidoreductase"/>
    <property type="match status" value="1"/>
</dbReference>
<dbReference type="RefSeq" id="WP_167192139.1">
    <property type="nucleotide sequence ID" value="NZ_JAAONZ010000027.1"/>
</dbReference>
<dbReference type="Gene3D" id="1.20.5.460">
    <property type="entry name" value="Single helix bin"/>
    <property type="match status" value="1"/>
</dbReference>
<evidence type="ECO:0000256" key="18">
    <source>
        <dbReference type="PIRNR" id="PIRNR000197"/>
    </source>
</evidence>
<keyword evidence="7 18" id="KW-0560">Oxidoreductase</keyword>
<dbReference type="InterPro" id="IPR015590">
    <property type="entry name" value="Aldehyde_DH_dom"/>
</dbReference>
<comment type="catalytic activity">
    <reaction evidence="14 18">
        <text>L-glutamate 5-semialdehyde + NAD(+) + H2O = L-glutamate + NADH + 2 H(+)</text>
        <dbReference type="Rhea" id="RHEA:30235"/>
        <dbReference type="ChEBI" id="CHEBI:15377"/>
        <dbReference type="ChEBI" id="CHEBI:15378"/>
        <dbReference type="ChEBI" id="CHEBI:29985"/>
        <dbReference type="ChEBI" id="CHEBI:57540"/>
        <dbReference type="ChEBI" id="CHEBI:57945"/>
        <dbReference type="ChEBI" id="CHEBI:58066"/>
        <dbReference type="EC" id="1.2.1.88"/>
    </reaction>
</comment>
<dbReference type="PANTHER" id="PTHR42862">
    <property type="entry name" value="DELTA-1-PYRROLINE-5-CARBOXYLATE DEHYDROGENASE 1, ISOFORM A-RELATED"/>
    <property type="match status" value="1"/>
</dbReference>
<evidence type="ECO:0000256" key="14">
    <source>
        <dbReference type="ARBA" id="ARBA00048142"/>
    </source>
</evidence>
<evidence type="ECO:0000259" key="22">
    <source>
        <dbReference type="Pfam" id="PF01619"/>
    </source>
</evidence>
<dbReference type="GO" id="GO:0009898">
    <property type="term" value="C:cytoplasmic side of plasma membrane"/>
    <property type="evidence" value="ECO:0007669"/>
    <property type="project" value="TreeGrafter"/>
</dbReference>
<comment type="function">
    <text evidence="18">Oxidizes proline to glutamate for use as a carbon and nitrogen source.</text>
</comment>
<dbReference type="InterPro" id="IPR016160">
    <property type="entry name" value="Ald_DH_CS_CYS"/>
</dbReference>
<dbReference type="PANTHER" id="PTHR42862:SF1">
    <property type="entry name" value="DELTA-1-PYRROLINE-5-CARBOXYLATE DEHYDROGENASE 2, ISOFORM A-RELATED"/>
    <property type="match status" value="1"/>
</dbReference>
<gene>
    <name evidence="24" type="primary">putA</name>
    <name evidence="24" type="ORF">G8770_22250</name>
</gene>
<dbReference type="GO" id="GO:0003677">
    <property type="term" value="F:DNA binding"/>
    <property type="evidence" value="ECO:0007669"/>
    <property type="project" value="UniProtKB-KW"/>
</dbReference>
<dbReference type="SUPFAM" id="SSF53720">
    <property type="entry name" value="ALDH-like"/>
    <property type="match status" value="1"/>
</dbReference>
<dbReference type="EC" id="1.5.5.2" evidence="18"/>
<dbReference type="InterPro" id="IPR024082">
    <property type="entry name" value="PRODH_PutA_dom_II"/>
</dbReference>
<comment type="caution">
    <text evidence="24">The sequence shown here is derived from an EMBL/GenBank/DDBJ whole genome shotgun (WGS) entry which is preliminary data.</text>
</comment>
<feature type="active site" evidence="19">
    <location>
        <position position="799"/>
    </location>
</feature>
<evidence type="ECO:0000256" key="5">
    <source>
        <dbReference type="ARBA" id="ARBA00022630"/>
    </source>
</evidence>
<evidence type="ECO:0000313" key="25">
    <source>
        <dbReference type="Proteomes" id="UP000787472"/>
    </source>
</evidence>
<organism evidence="24 25">
    <name type="scientific">Pseudomaricurvus hydrocarbonicus</name>
    <dbReference type="NCBI Taxonomy" id="1470433"/>
    <lineage>
        <taxon>Bacteria</taxon>
        <taxon>Pseudomonadati</taxon>
        <taxon>Pseudomonadota</taxon>
        <taxon>Gammaproteobacteria</taxon>
        <taxon>Cellvibrionales</taxon>
        <taxon>Cellvibrionaceae</taxon>
        <taxon>Pseudomaricurvus</taxon>
    </lineage>
</organism>
<evidence type="ECO:0000256" key="7">
    <source>
        <dbReference type="ARBA" id="ARBA00023002"/>
    </source>
</evidence>
<comment type="pathway">
    <text evidence="3 18">Amino-acid degradation; L-proline degradation into L-glutamate; L-glutamate from L-proline: step 2/2.</text>
</comment>
<evidence type="ECO:0000256" key="10">
    <source>
        <dbReference type="ARBA" id="ARBA00023062"/>
    </source>
</evidence>
<dbReference type="PIRSF" id="PIRSF000197">
    <property type="entry name" value="Bifunct_PutA"/>
    <property type="match status" value="1"/>
</dbReference>
<keyword evidence="5 18" id="KW-0285">Flavoprotein</keyword>
<dbReference type="Gene3D" id="3.40.605.10">
    <property type="entry name" value="Aldehyde Dehydrogenase, Chain A, domain 1"/>
    <property type="match status" value="1"/>
</dbReference>
<dbReference type="Gene3D" id="3.20.20.220">
    <property type="match status" value="1"/>
</dbReference>
<evidence type="ECO:0000256" key="19">
    <source>
        <dbReference type="PIRSR" id="PIRSR000197-1"/>
    </source>
</evidence>
<sequence length="1280" mass="139382">MLTTQPLPTGNALIQTMRDDYRQDENRVAQRLLPVADTGSVGRVRAWQKARQLVEGIRAAQVGKGGVDALLNEFSLSTEEGVVLMCLAEALLRVPDKFTIDELIRDKLSAGNWSAHLGNSASLFVNASAWGLLLTGKLVNYSGQRKDEAERQKLGTLKSMLGRMGEPVIRSAIRQAMQIMGSQFVMGETIGRAIRRATVQEHKGYRYSYDMLGEGARTMADAERYFNSYRQAIDAIGQAAQGRGPIASPGISIKLSALHPRYDFAHRQRVMEELVPRVTMLALQAQRYDIGFTIDAEEADRLELSLEVIAAVFRAPELAGWKGFGLAVQAYQKRALLVVDWVAQLAREQGRPMMVRLVKGAYWDSEIKWSQEGGFEDYPVFTRKPTTDLSYQACAKRLLAYRDCLYPQFATHNAYTVATILELDDQCEQASRQGFEFQRLHGMGDALYDQVLAEEGVSCRIYAPVGEHADLLAYLVRRLLENGANSSFVNNIVDASVSIDSLLQDPVETVSAWSCVRHPGIPLPRDLYKGAASEAGQRANSEGLDLTHVSTLEPLQRDMLAHWQQLQQGVSENRELAAAVAITNPANVEEVVGQLVYDTPEDMLHKLERAQQAQPLWSQTPVAARAKLLRDLADQLQHNAALLMTLCCKEAGKTLADGVAEVREAIDFCRYYADQAERLHQDPALQARGVILCISPWNFPLAIFLGQVTAAMVTGNTVLAKPAEQTSLVAMAALRLMHAAGMPQGVVELIVSPGKPVGELLLPDARIRGVMFTGSTATGAWLNQALAQRDEVDLPLIAETGGQNAMIVDSTALPEQVVDDVVMSGFQSAGQRCSALRVLFVQEDVAPKIIHMVQGAMQELSIGDPALLSTDVGPVIDARALARLQAHRDYLSGCGERAKLLYACELPEACSGGLFFAPHFYEISDLSVLKQEVFGPVVHLITFKASELDQVIEQINATGFGLTLGVHSRIQTVCERVAKRAKVGNVYINRNMIGAIVGVQPFGGHGLSGTGPKAGGPLYLRRLVTAVEDQTSQPVLVRNTVELAEAAADATSWPELASWSASSAEQRCAVVKTFLSELVCQSSLVLPLDTLLTATQQLLRQARSQLFEAVTLPGPTGERNQWLLEARGLLALFCDDAESVDQQLLKLLATVLSGNRLVVVADAGQLEPMQEIVRLLEHSGLPESVIRVRSLAHAQAVLMDSRLQGVLAAVGSPLTPGLRQTLAKHEGAILPLLLEAPAAGLLLRLVVEKSISTDTTAAGGNTSLITMDDRQQRQGELRVS</sequence>
<dbReference type="GO" id="GO:0004657">
    <property type="term" value="F:proline dehydrogenase activity"/>
    <property type="evidence" value="ECO:0007669"/>
    <property type="project" value="UniProtKB-UniRule"/>
</dbReference>
<evidence type="ECO:0000256" key="1">
    <source>
        <dbReference type="ARBA" id="ARBA00001974"/>
    </source>
</evidence>
<comment type="cofactor">
    <cofactor evidence="1 18">
        <name>FAD</name>
        <dbReference type="ChEBI" id="CHEBI:57692"/>
    </cofactor>
</comment>